<gene>
    <name evidence="2" type="ORF">ACHMWK_16985</name>
</gene>
<proteinExistence type="predicted"/>
<dbReference type="NCBIfam" id="TIGR02285">
    <property type="entry name" value="TIGR02285 family protein"/>
    <property type="match status" value="1"/>
</dbReference>
<organism evidence="2 3">
    <name type="scientific">Pseudomonas kulmbachensis</name>
    <dbReference type="NCBI Taxonomy" id="3043408"/>
    <lineage>
        <taxon>Bacteria</taxon>
        <taxon>Pseudomonadati</taxon>
        <taxon>Pseudomonadota</taxon>
        <taxon>Gammaproteobacteria</taxon>
        <taxon>Pseudomonadales</taxon>
        <taxon>Pseudomonadaceae</taxon>
        <taxon>Pseudomonas</taxon>
    </lineage>
</organism>
<comment type="caution">
    <text evidence="2">The sequence shown here is derived from an EMBL/GenBank/DDBJ whole genome shotgun (WGS) entry which is preliminary data.</text>
</comment>
<dbReference type="Proteomes" id="UP001609821">
    <property type="component" value="Unassembled WGS sequence"/>
</dbReference>
<dbReference type="SUPFAM" id="SSF53850">
    <property type="entry name" value="Periplasmic binding protein-like II"/>
    <property type="match status" value="1"/>
</dbReference>
<evidence type="ECO:0000313" key="3">
    <source>
        <dbReference type="Proteomes" id="UP001609821"/>
    </source>
</evidence>
<feature type="chain" id="PRO_5045852541" evidence="1">
    <location>
        <begin position="29"/>
        <end position="270"/>
    </location>
</feature>
<evidence type="ECO:0000256" key="1">
    <source>
        <dbReference type="SAM" id="SignalP"/>
    </source>
</evidence>
<keyword evidence="1" id="KW-0732">Signal</keyword>
<keyword evidence="3" id="KW-1185">Reference proteome</keyword>
<reference evidence="2 3" key="1">
    <citation type="submission" date="2024-10" db="EMBL/GenBank/DDBJ databases">
        <title>Aeromonas and Pseudomonas from the Cagarras Archipelago, Rio de Janeiro, Brazil.</title>
        <authorList>
            <person name="Canellas A.L.B."/>
            <person name="Laport M.S."/>
        </authorList>
    </citation>
    <scope>NUCLEOTIDE SEQUENCE [LARGE SCALE GENOMIC DNA]</scope>
    <source>
        <strain evidence="2 3">CPF-4</strain>
    </source>
</reference>
<sequence>MTHRSKWRSPWAGLITSLLLAWTPCSQAEQQLIWLMRDLPPLTVFYGPQKGQGIIDQVTQILIDSMPQYQHVVMPVNRARALQMLAEPSLTCDPALIWNPARARSIIYSVPVAVLHSNGMAILRKDQQLIAPFVHDDKVDLPSLLNAQALKLGLIAKRSYGVWVDELLSQSPASQFFMHYGNDPLGSLLQMQHAGRIQALLGYWPEIQAKISQQGLSSETMVFYPIQGAPEYQTIYVGCSDTPDGREVIRNVNAVLTKIGPMHLPHPDPQ</sequence>
<name>A0ABW7M382_9PSED</name>
<feature type="signal peptide" evidence="1">
    <location>
        <begin position="1"/>
        <end position="28"/>
    </location>
</feature>
<protein>
    <submittedName>
        <fullName evidence="2">TIGR02285 family protein</fullName>
    </submittedName>
</protein>
<accession>A0ABW7M382</accession>
<dbReference type="RefSeq" id="WP_261739496.1">
    <property type="nucleotide sequence ID" value="NZ_CAVMKE010000005.1"/>
</dbReference>
<evidence type="ECO:0000313" key="2">
    <source>
        <dbReference type="EMBL" id="MFH6567656.1"/>
    </source>
</evidence>
<dbReference type="EMBL" id="JBINXB010000027">
    <property type="protein sequence ID" value="MFH6567656.1"/>
    <property type="molecule type" value="Genomic_DNA"/>
</dbReference>
<dbReference type="InterPro" id="IPR011972">
    <property type="entry name" value="CHP02285"/>
</dbReference>